<dbReference type="GO" id="GO:0008270">
    <property type="term" value="F:zinc ion binding"/>
    <property type="evidence" value="ECO:0007669"/>
    <property type="project" value="InterPro"/>
</dbReference>
<evidence type="ECO:0000313" key="3">
    <source>
        <dbReference type="Proteomes" id="UP000591272"/>
    </source>
</evidence>
<dbReference type="PROSITE" id="PS50271">
    <property type="entry name" value="ZF_UBP"/>
    <property type="match status" value="1"/>
</dbReference>
<accession>A0A7Y9G5H1</accession>
<dbReference type="InterPro" id="IPR013083">
    <property type="entry name" value="Znf_RING/FYVE/PHD"/>
</dbReference>
<sequence length="96" mass="10413">MTSIAPASPNGSAPHCEHADRLTPVAPRSRGCPACEAHGGVWTALRICLTCGWVACSDDSPHRHAQAHYQETDHPVAAAMGPGSTWRWCYVHERRV</sequence>
<evidence type="ECO:0000259" key="1">
    <source>
        <dbReference type="PROSITE" id="PS50271"/>
    </source>
</evidence>
<organism evidence="2 3">
    <name type="scientific">Actinomadura citrea</name>
    <dbReference type="NCBI Taxonomy" id="46158"/>
    <lineage>
        <taxon>Bacteria</taxon>
        <taxon>Bacillati</taxon>
        <taxon>Actinomycetota</taxon>
        <taxon>Actinomycetes</taxon>
        <taxon>Streptosporangiales</taxon>
        <taxon>Thermomonosporaceae</taxon>
        <taxon>Actinomadura</taxon>
    </lineage>
</organism>
<dbReference type="SUPFAM" id="SSF57850">
    <property type="entry name" value="RING/U-box"/>
    <property type="match status" value="1"/>
</dbReference>
<dbReference type="Proteomes" id="UP000591272">
    <property type="component" value="Unassembled WGS sequence"/>
</dbReference>
<protein>
    <submittedName>
        <fullName evidence="2">Putative UBP type Zn finger protein</fullName>
    </submittedName>
</protein>
<name>A0A7Y9G5H1_9ACTN</name>
<keyword evidence="3" id="KW-1185">Reference proteome</keyword>
<gene>
    <name evidence="2" type="ORF">BJ999_000589</name>
</gene>
<dbReference type="RefSeq" id="WP_179831831.1">
    <property type="nucleotide sequence ID" value="NZ_BMRD01000005.1"/>
</dbReference>
<dbReference type="EMBL" id="JACCBT010000001">
    <property type="protein sequence ID" value="NYE10293.1"/>
    <property type="molecule type" value="Genomic_DNA"/>
</dbReference>
<dbReference type="AlphaFoldDB" id="A0A7Y9G5H1"/>
<reference evidence="2 3" key="1">
    <citation type="submission" date="2020-07" db="EMBL/GenBank/DDBJ databases">
        <title>Sequencing the genomes of 1000 actinobacteria strains.</title>
        <authorList>
            <person name="Klenk H.-P."/>
        </authorList>
    </citation>
    <scope>NUCLEOTIDE SEQUENCE [LARGE SCALE GENOMIC DNA]</scope>
    <source>
        <strain evidence="2 3">DSM 43461</strain>
    </source>
</reference>
<dbReference type="Gene3D" id="3.30.40.10">
    <property type="entry name" value="Zinc/RING finger domain, C3HC4 (zinc finger)"/>
    <property type="match status" value="1"/>
</dbReference>
<dbReference type="Pfam" id="PF02148">
    <property type="entry name" value="zf-UBP"/>
    <property type="match status" value="1"/>
</dbReference>
<comment type="caution">
    <text evidence="2">The sequence shown here is derived from an EMBL/GenBank/DDBJ whole genome shotgun (WGS) entry which is preliminary data.</text>
</comment>
<evidence type="ECO:0000313" key="2">
    <source>
        <dbReference type="EMBL" id="NYE10293.1"/>
    </source>
</evidence>
<feature type="domain" description="UBP-type" evidence="1">
    <location>
        <begin position="14"/>
        <end position="96"/>
    </location>
</feature>
<proteinExistence type="predicted"/>
<dbReference type="InterPro" id="IPR001607">
    <property type="entry name" value="Znf_UBP"/>
</dbReference>